<dbReference type="InterPro" id="IPR049923">
    <property type="entry name" value="AvrXv3-like"/>
</dbReference>
<reference evidence="1 2" key="1">
    <citation type="submission" date="2014-09" db="EMBL/GenBank/DDBJ databases">
        <title>A draft genome sequence for Xanthomonas axonopodis pv. vasculorum NCPPB 900.</title>
        <authorList>
            <person name="Harrison J."/>
            <person name="Studholme D.J."/>
        </authorList>
    </citation>
    <scope>NUCLEOTIDE SEQUENCE [LARGE SCALE GENOMIC DNA]</scope>
    <source>
        <strain evidence="1 2">NCPPB 900</strain>
    </source>
</reference>
<evidence type="ECO:0000313" key="2">
    <source>
        <dbReference type="Proteomes" id="UP000028012"/>
    </source>
</evidence>
<dbReference type="RefSeq" id="WP_042821124.1">
    <property type="nucleotide sequence ID" value="NZ_CP053649.1"/>
</dbReference>
<gene>
    <name evidence="1" type="ORF">GW15_0202060</name>
</gene>
<dbReference type="AlphaFoldDB" id="A0A098Q284"/>
<dbReference type="HOGENOM" id="CLU_097192_0_0_6"/>
<comment type="caution">
    <text evidence="1">The sequence shown here is derived from an EMBL/GenBank/DDBJ whole genome shotgun (WGS) entry which is preliminary data.</text>
</comment>
<accession>A0A098Q284</accession>
<sequence>MLVMAPVSYYQQARSHPHNRIKDRSQSVFPIVYVKGANAAQARAFTIDHFTTVKVAGFNYDVPNNADTTHLYSTGTSLPNTPVITDGMGACIAIAFAAERINPGNRRPMPGAKVRVFHVYPFARQELAPGEVINAIQRYIGKIRQEGLMLRVAMHGGLSSSESSLATVNELRALFDSQQVPVEFDETCDKRAEETPLGAVINDDYSVEFITRLVATDYLHD</sequence>
<dbReference type="GeneID" id="58004058"/>
<evidence type="ECO:0000313" key="1">
    <source>
        <dbReference type="EMBL" id="KGE53474.1"/>
    </source>
</evidence>
<dbReference type="NCBIfam" id="NF041401">
    <property type="entry name" value="XopAF"/>
    <property type="match status" value="1"/>
</dbReference>
<proteinExistence type="predicted"/>
<name>A0A098Q284_9XANT</name>
<dbReference type="eggNOG" id="ENOG5033QIQ">
    <property type="taxonomic scope" value="Bacteria"/>
</dbReference>
<organism evidence="1 2">
    <name type="scientific">Xanthomonas axonopodis pv. vasculorum</name>
    <dbReference type="NCBI Taxonomy" id="325777"/>
    <lineage>
        <taxon>Bacteria</taxon>
        <taxon>Pseudomonadati</taxon>
        <taxon>Pseudomonadota</taxon>
        <taxon>Gammaproteobacteria</taxon>
        <taxon>Lysobacterales</taxon>
        <taxon>Lysobacteraceae</taxon>
        <taxon>Xanthomonas</taxon>
    </lineage>
</organism>
<dbReference type="Proteomes" id="UP000028012">
    <property type="component" value="Unassembled WGS sequence"/>
</dbReference>
<dbReference type="EMBL" id="JPHD02000021">
    <property type="protein sequence ID" value="KGE53474.1"/>
    <property type="molecule type" value="Genomic_DNA"/>
</dbReference>
<protein>
    <submittedName>
        <fullName evidence="1">Type III effector</fullName>
    </submittedName>
</protein>